<evidence type="ECO:0000256" key="2">
    <source>
        <dbReference type="ARBA" id="ARBA00022448"/>
    </source>
</evidence>
<feature type="transmembrane region" description="Helical" evidence="6">
    <location>
        <begin position="81"/>
        <end position="98"/>
    </location>
</feature>
<dbReference type="InterPro" id="IPR010573">
    <property type="entry name" value="MFS_Str1/Tri12-like"/>
</dbReference>
<keyword evidence="4 6" id="KW-1133">Transmembrane helix</keyword>
<dbReference type="AlphaFoldDB" id="A0A6A6EE06"/>
<organism evidence="7 8">
    <name type="scientific">Zopfia rhizophila CBS 207.26</name>
    <dbReference type="NCBI Taxonomy" id="1314779"/>
    <lineage>
        <taxon>Eukaryota</taxon>
        <taxon>Fungi</taxon>
        <taxon>Dikarya</taxon>
        <taxon>Ascomycota</taxon>
        <taxon>Pezizomycotina</taxon>
        <taxon>Dothideomycetes</taxon>
        <taxon>Dothideomycetes incertae sedis</taxon>
        <taxon>Zopfiaceae</taxon>
        <taxon>Zopfia</taxon>
    </lineage>
</organism>
<keyword evidence="2" id="KW-0813">Transport</keyword>
<protein>
    <submittedName>
        <fullName evidence="7">Uncharacterized protein</fullName>
    </submittedName>
</protein>
<dbReference type="GO" id="GO:0005886">
    <property type="term" value="C:plasma membrane"/>
    <property type="evidence" value="ECO:0007669"/>
    <property type="project" value="TreeGrafter"/>
</dbReference>
<reference evidence="7" key="1">
    <citation type="journal article" date="2020" name="Stud. Mycol.">
        <title>101 Dothideomycetes genomes: a test case for predicting lifestyles and emergence of pathogens.</title>
        <authorList>
            <person name="Haridas S."/>
            <person name="Albert R."/>
            <person name="Binder M."/>
            <person name="Bloem J."/>
            <person name="Labutti K."/>
            <person name="Salamov A."/>
            <person name="Andreopoulos B."/>
            <person name="Baker S."/>
            <person name="Barry K."/>
            <person name="Bills G."/>
            <person name="Bluhm B."/>
            <person name="Cannon C."/>
            <person name="Castanera R."/>
            <person name="Culley D."/>
            <person name="Daum C."/>
            <person name="Ezra D."/>
            <person name="Gonzalez J."/>
            <person name="Henrissat B."/>
            <person name="Kuo A."/>
            <person name="Liang C."/>
            <person name="Lipzen A."/>
            <person name="Lutzoni F."/>
            <person name="Magnuson J."/>
            <person name="Mondo S."/>
            <person name="Nolan M."/>
            <person name="Ohm R."/>
            <person name="Pangilinan J."/>
            <person name="Park H.-J."/>
            <person name="Ramirez L."/>
            <person name="Alfaro M."/>
            <person name="Sun H."/>
            <person name="Tritt A."/>
            <person name="Yoshinaga Y."/>
            <person name="Zwiers L.-H."/>
            <person name="Turgeon B."/>
            <person name="Goodwin S."/>
            <person name="Spatafora J."/>
            <person name="Crous P."/>
            <person name="Grigoriev I."/>
        </authorList>
    </citation>
    <scope>NUCLEOTIDE SEQUENCE</scope>
    <source>
        <strain evidence="7">CBS 207.26</strain>
    </source>
</reference>
<dbReference type="GO" id="GO:0022857">
    <property type="term" value="F:transmembrane transporter activity"/>
    <property type="evidence" value="ECO:0007669"/>
    <property type="project" value="InterPro"/>
</dbReference>
<evidence type="ECO:0000256" key="5">
    <source>
        <dbReference type="ARBA" id="ARBA00023136"/>
    </source>
</evidence>
<name>A0A6A6EE06_9PEZI</name>
<gene>
    <name evidence="7" type="ORF">K469DRAFT_684287</name>
</gene>
<proteinExistence type="predicted"/>
<sequence length="359" mass="38867">MASPMTEKQHVEAIESAASPHNSAGVGERGFVADNDELPPGYYASFYSFGTSIVIGSNLRCSSFLASHLGGSLYPWKDAKVIALLVIRFLYIVELFAYDAYAGLKEPLILMHFFKNRGGVASMLLLLLAVSFYYPQAIVWPQMIANDYAQGRVMWDGLVSCLVALESQSVRSLKVMLQSHGSYLPRYHLHGLDWNEALVLTICTIAIQSQQEIGTAAGIARSSRSGISAIASTVYSVVLSARVTKTLSAEMLAKVIAAGLHVGSVTEYMAPITARCSQAMLKKVEGLTPVILAAGANAYRYAYMDAYQTIFLVSLGFGILAIIVPFFIPDIDVLMGGSMAAMLKGRAKDAEEDVKGREH</sequence>
<accession>A0A6A6EE06</accession>
<keyword evidence="8" id="KW-1185">Reference proteome</keyword>
<evidence type="ECO:0000313" key="8">
    <source>
        <dbReference type="Proteomes" id="UP000800200"/>
    </source>
</evidence>
<evidence type="ECO:0000313" key="7">
    <source>
        <dbReference type="EMBL" id="KAF2189032.1"/>
    </source>
</evidence>
<dbReference type="EMBL" id="ML994622">
    <property type="protein sequence ID" value="KAF2189032.1"/>
    <property type="molecule type" value="Genomic_DNA"/>
</dbReference>
<dbReference type="Pfam" id="PF06609">
    <property type="entry name" value="TRI12"/>
    <property type="match status" value="1"/>
</dbReference>
<comment type="subcellular location">
    <subcellularLocation>
        <location evidence="1">Membrane</location>
        <topology evidence="1">Multi-pass membrane protein</topology>
    </subcellularLocation>
</comment>
<evidence type="ECO:0000256" key="1">
    <source>
        <dbReference type="ARBA" id="ARBA00004141"/>
    </source>
</evidence>
<feature type="transmembrane region" description="Helical" evidence="6">
    <location>
        <begin position="118"/>
        <end position="134"/>
    </location>
</feature>
<evidence type="ECO:0000256" key="4">
    <source>
        <dbReference type="ARBA" id="ARBA00022989"/>
    </source>
</evidence>
<keyword evidence="5 6" id="KW-0472">Membrane</keyword>
<dbReference type="PANTHER" id="PTHR23501">
    <property type="entry name" value="MAJOR FACILITATOR SUPERFAMILY"/>
    <property type="match status" value="1"/>
</dbReference>
<feature type="transmembrane region" description="Helical" evidence="6">
    <location>
        <begin position="309"/>
        <end position="328"/>
    </location>
</feature>
<keyword evidence="3 6" id="KW-0812">Transmembrane</keyword>
<dbReference type="OrthoDB" id="4161376at2759"/>
<dbReference type="PANTHER" id="PTHR23501:SF109">
    <property type="entry name" value="MAJOR FACILITATOR SUPERFAMILY (MFS) PROFILE DOMAIN-CONTAINING PROTEIN-RELATED"/>
    <property type="match status" value="1"/>
</dbReference>
<dbReference type="Proteomes" id="UP000800200">
    <property type="component" value="Unassembled WGS sequence"/>
</dbReference>
<evidence type="ECO:0000256" key="6">
    <source>
        <dbReference type="SAM" id="Phobius"/>
    </source>
</evidence>
<evidence type="ECO:0000256" key="3">
    <source>
        <dbReference type="ARBA" id="ARBA00022692"/>
    </source>
</evidence>